<dbReference type="KEGG" id="mrob:HH214_07905"/>
<evidence type="ECO:0000313" key="2">
    <source>
        <dbReference type="EMBL" id="QJD95800.1"/>
    </source>
</evidence>
<dbReference type="PROSITE" id="PS51257">
    <property type="entry name" value="PROKAR_LIPOPROTEIN"/>
    <property type="match status" value="1"/>
</dbReference>
<dbReference type="EMBL" id="CP051682">
    <property type="protein sequence ID" value="QJD95800.1"/>
    <property type="molecule type" value="Genomic_DNA"/>
</dbReference>
<proteinExistence type="predicted"/>
<dbReference type="AlphaFoldDB" id="A0A7L5DXH2"/>
<name>A0A7L5DXH2_9SPHI</name>
<accession>A0A7L5DXH2</accession>
<evidence type="ECO:0000313" key="3">
    <source>
        <dbReference type="Proteomes" id="UP000503278"/>
    </source>
</evidence>
<reference evidence="2 3" key="1">
    <citation type="submission" date="2020-04" db="EMBL/GenBank/DDBJ databases">
        <title>Genome sequencing of novel species.</title>
        <authorList>
            <person name="Heo J."/>
            <person name="Kim S.-J."/>
            <person name="Kim J.-S."/>
            <person name="Hong S.-B."/>
            <person name="Kwon S.-W."/>
        </authorList>
    </citation>
    <scope>NUCLEOTIDE SEQUENCE [LARGE SCALE GENOMIC DNA]</scope>
    <source>
        <strain evidence="2 3">F39-2</strain>
    </source>
</reference>
<dbReference type="Proteomes" id="UP000503278">
    <property type="component" value="Chromosome"/>
</dbReference>
<keyword evidence="1" id="KW-0732">Signal</keyword>
<feature type="chain" id="PRO_5029749333" evidence="1">
    <location>
        <begin position="26"/>
        <end position="246"/>
    </location>
</feature>
<keyword evidence="3" id="KW-1185">Reference proteome</keyword>
<protein>
    <submittedName>
        <fullName evidence="2">DUF4932 domain-containing protein</fullName>
    </submittedName>
</protein>
<dbReference type="RefSeq" id="WP_169606806.1">
    <property type="nucleotide sequence ID" value="NZ_CP051682.1"/>
</dbReference>
<evidence type="ECO:0000256" key="1">
    <source>
        <dbReference type="SAM" id="SignalP"/>
    </source>
</evidence>
<feature type="signal peptide" evidence="1">
    <location>
        <begin position="1"/>
        <end position="25"/>
    </location>
</feature>
<gene>
    <name evidence="2" type="ORF">HH214_07905</name>
</gene>
<organism evidence="2 3">
    <name type="scientific">Mucilaginibacter robiniae</name>
    <dbReference type="NCBI Taxonomy" id="2728022"/>
    <lineage>
        <taxon>Bacteria</taxon>
        <taxon>Pseudomonadati</taxon>
        <taxon>Bacteroidota</taxon>
        <taxon>Sphingobacteriia</taxon>
        <taxon>Sphingobacteriales</taxon>
        <taxon>Sphingobacteriaceae</taxon>
        <taxon>Mucilaginibacter</taxon>
    </lineage>
</organism>
<sequence length="246" mass="27964">MSRRLTSAIALVLSAATLMLGSCQSYNVASRYTSRYINANSGKVSAEVPETFELGYAMLALTDLAQKDTAIINRNTPYYQDLMAWFSKYKDHKGVARLNADLSRNPRMIKCYLDGLYAFQLNHGRVVLKENYRIDLNKVDFKRYAPLLQSFYKETNFNEFYNHHQILYSEMIQQANSLFTFAEAQKKVNNKVDSYQLVLSPLTKAYAGTMEIKGHAYSECIIFPRLSAKGISYAMNGTATGRQSVE</sequence>